<name>A0A813Q066_9BILA</name>
<dbReference type="EMBL" id="CAJNOL010000072">
    <property type="protein sequence ID" value="CAF0816769.1"/>
    <property type="molecule type" value="Genomic_DNA"/>
</dbReference>
<feature type="chain" id="PRO_5036222634" evidence="1">
    <location>
        <begin position="18"/>
        <end position="77"/>
    </location>
</feature>
<dbReference type="EMBL" id="CAJNOH010000006">
    <property type="protein sequence ID" value="CAF0735639.1"/>
    <property type="molecule type" value="Genomic_DNA"/>
</dbReference>
<evidence type="ECO:0000313" key="4">
    <source>
        <dbReference type="EMBL" id="CAF0787099.1"/>
    </source>
</evidence>
<comment type="caution">
    <text evidence="3">The sequence shown here is derived from an EMBL/GenBank/DDBJ whole genome shotgun (WGS) entry which is preliminary data.</text>
</comment>
<evidence type="ECO:0000313" key="3">
    <source>
        <dbReference type="EMBL" id="CAF0758691.1"/>
    </source>
</evidence>
<dbReference type="EMBL" id="CAJOBD010000024">
    <property type="protein sequence ID" value="CAF3540293.1"/>
    <property type="molecule type" value="Genomic_DNA"/>
</dbReference>
<keyword evidence="11" id="KW-1185">Reference proteome</keyword>
<dbReference type="EMBL" id="CAJNOL010000071">
    <property type="protein sequence ID" value="CAF0815512.1"/>
    <property type="molecule type" value="Genomic_DNA"/>
</dbReference>
<dbReference type="Proteomes" id="UP000663870">
    <property type="component" value="Unassembled WGS sequence"/>
</dbReference>
<dbReference type="Proteomes" id="UP000663854">
    <property type="component" value="Unassembled WGS sequence"/>
</dbReference>
<evidence type="ECO:0000313" key="2">
    <source>
        <dbReference type="EMBL" id="CAF0735639.1"/>
    </source>
</evidence>
<evidence type="ECO:0000313" key="5">
    <source>
        <dbReference type="EMBL" id="CAF0815512.1"/>
    </source>
</evidence>
<dbReference type="OrthoDB" id="10114516at2759"/>
<sequence length="77" mass="9082">MMIILIMMIFCWKRIFRNRSPVFPYKNSSVAFITQAYRQQGPYRTVWASPQISQLPPPYYSVTNNATIPPSVFYTKQ</sequence>
<dbReference type="EMBL" id="CAJNOO010000033">
    <property type="protein sequence ID" value="CAF0758691.1"/>
    <property type="molecule type" value="Genomic_DNA"/>
</dbReference>
<reference evidence="3" key="1">
    <citation type="submission" date="2021-02" db="EMBL/GenBank/DDBJ databases">
        <authorList>
            <person name="Nowell W R."/>
        </authorList>
    </citation>
    <scope>NUCLEOTIDE SEQUENCE</scope>
</reference>
<proteinExistence type="predicted"/>
<evidence type="ECO:0000313" key="10">
    <source>
        <dbReference type="EMBL" id="CAF3666970.1"/>
    </source>
</evidence>
<dbReference type="EMBL" id="CAJNOU010000388">
    <property type="protein sequence ID" value="CAF0981868.1"/>
    <property type="molecule type" value="Genomic_DNA"/>
</dbReference>
<keyword evidence="1" id="KW-0732">Signal</keyword>
<evidence type="ECO:0000313" key="9">
    <source>
        <dbReference type="EMBL" id="CAF3540293.1"/>
    </source>
</evidence>
<dbReference type="Proteomes" id="UP000663882">
    <property type="component" value="Unassembled WGS sequence"/>
</dbReference>
<dbReference type="EMBL" id="CAJNOT010000030">
    <property type="protein sequence ID" value="CAF0787099.1"/>
    <property type="molecule type" value="Genomic_DNA"/>
</dbReference>
<dbReference type="Proteomes" id="UP000663864">
    <property type="component" value="Unassembled WGS sequence"/>
</dbReference>
<evidence type="ECO:0000313" key="6">
    <source>
        <dbReference type="EMBL" id="CAF0816769.1"/>
    </source>
</evidence>
<evidence type="ECO:0000313" key="12">
    <source>
        <dbReference type="Proteomes" id="UP000663882"/>
    </source>
</evidence>
<protein>
    <submittedName>
        <fullName evidence="3">Uncharacterized protein</fullName>
    </submittedName>
</protein>
<evidence type="ECO:0000313" key="7">
    <source>
        <dbReference type="EMBL" id="CAF0981868.1"/>
    </source>
</evidence>
<evidence type="ECO:0000256" key="1">
    <source>
        <dbReference type="SAM" id="SignalP"/>
    </source>
</evidence>
<dbReference type="EMBL" id="CAJOAX010000075">
    <property type="protein sequence ID" value="CAF3500696.1"/>
    <property type="molecule type" value="Genomic_DNA"/>
</dbReference>
<dbReference type="Proteomes" id="UP000663874">
    <property type="component" value="Unassembled WGS sequence"/>
</dbReference>
<evidence type="ECO:0000313" key="11">
    <source>
        <dbReference type="Proteomes" id="UP000663870"/>
    </source>
</evidence>
<feature type="signal peptide" evidence="1">
    <location>
        <begin position="1"/>
        <end position="17"/>
    </location>
</feature>
<dbReference type="Proteomes" id="UP000663823">
    <property type="component" value="Unassembled WGS sequence"/>
</dbReference>
<gene>
    <name evidence="10" type="ORF">FNK824_LOCUS6931</name>
    <name evidence="9" type="ORF">JBS370_LOCUS823</name>
    <name evidence="5" type="ORF">JXQ802_LOCUS4931</name>
    <name evidence="6" type="ORF">JXQ802_LOCUS4992</name>
    <name evidence="8" type="ORF">OTI717_LOCUS1689</name>
    <name evidence="2" type="ORF">PYM288_LOCUS1246</name>
    <name evidence="3" type="ORF">RFH988_LOCUS1713</name>
    <name evidence="7" type="ORF">SEV965_LOCUS9801</name>
    <name evidence="4" type="ORF">ZHD862_LOCUS1707</name>
</gene>
<evidence type="ECO:0000313" key="8">
    <source>
        <dbReference type="EMBL" id="CAF3500696.1"/>
    </source>
</evidence>
<dbReference type="EMBL" id="CAJOBE010000621">
    <property type="protein sequence ID" value="CAF3666970.1"/>
    <property type="molecule type" value="Genomic_DNA"/>
</dbReference>
<accession>A0A813Q066</accession>
<dbReference type="AlphaFoldDB" id="A0A813Q066"/>
<organism evidence="3 12">
    <name type="scientific">Rotaria sordida</name>
    <dbReference type="NCBI Taxonomy" id="392033"/>
    <lineage>
        <taxon>Eukaryota</taxon>
        <taxon>Metazoa</taxon>
        <taxon>Spiralia</taxon>
        <taxon>Gnathifera</taxon>
        <taxon>Rotifera</taxon>
        <taxon>Eurotatoria</taxon>
        <taxon>Bdelloidea</taxon>
        <taxon>Philodinida</taxon>
        <taxon>Philodinidae</taxon>
        <taxon>Rotaria</taxon>
    </lineage>
</organism>
<dbReference type="Proteomes" id="UP000663889">
    <property type="component" value="Unassembled WGS sequence"/>
</dbReference>
<dbReference type="Proteomes" id="UP000663836">
    <property type="component" value="Unassembled WGS sequence"/>
</dbReference>